<sequence length="602" mass="68766">MLKKLSPEPLQLLAANNSKILTYGSKLLNIDLGLRRKFSWKFLIASVPIPIIGADFLENFGLLVDLKRRKLIDSVTALSISGISAATDIISVKLISGHLVTKDGIKPLPDKVDPILNYPKTIKELRRFLGLLNFFRRFLPRAAHNQTHLNDFLKGSKRNDNRNINWSEQAKSEFQNYKALLANATLLVHPNPNANLVLQVDASDLAIGGALFQTEDEHLQPLAFFSRKLSETEKGYSAYDRELLAAYASIKQFRHFLSKKEIMWRTKLSINLAVWALFSSAVGVWDVFMTGVSYDDLVQMNAQCDPFDNCQNPRVNHQLNGYNCDCDSLCVEFDSCCIDSPHRNSNWPPRTDVTCRKVYGYNNPDVYMMYSCKNRNFPPEILCGSSAEESNDLFLVIPVTSLTTGITYRNYFCAVCNEDIEADQLVLWNLEVQGHSTRLQSSSIPNLMYDASINSWRIVGDFPVRISIKMPHRLTHIVKPCTADLISNCSKHWQDVSVAEICAEYMAKILFEEYRDQFVWYRNPHCAVCNFKKIERRKCQKSEAFSASSKPMVGKDSFVHDVKKVFESWDVSGILFLKLFQLQDKDEICDRKMIYDIFSKKC</sequence>
<accession>A0A8X6J3R0</accession>
<evidence type="ECO:0000313" key="6">
    <source>
        <dbReference type="EMBL" id="GFQ90225.1"/>
    </source>
</evidence>
<dbReference type="Proteomes" id="UP000887116">
    <property type="component" value="Unassembled WGS sequence"/>
</dbReference>
<dbReference type="Pfam" id="PF17919">
    <property type="entry name" value="RT_RNaseH_2"/>
    <property type="match status" value="1"/>
</dbReference>
<dbReference type="InterPro" id="IPR051320">
    <property type="entry name" value="Viral_Replic_Matur_Polypro"/>
</dbReference>
<evidence type="ECO:0000256" key="2">
    <source>
        <dbReference type="ARBA" id="ARBA00022722"/>
    </source>
</evidence>
<dbReference type="EMBL" id="BMAO01013653">
    <property type="protein sequence ID" value="GFQ90225.1"/>
    <property type="molecule type" value="Genomic_DNA"/>
</dbReference>
<dbReference type="PANTHER" id="PTHR33064:SF37">
    <property type="entry name" value="RIBONUCLEASE H"/>
    <property type="match status" value="1"/>
</dbReference>
<evidence type="ECO:0000256" key="1">
    <source>
        <dbReference type="ARBA" id="ARBA00022695"/>
    </source>
</evidence>
<keyword evidence="1" id="KW-0548">Nucleotidyltransferase</keyword>
<proteinExistence type="predicted"/>
<dbReference type="Gene3D" id="3.30.70.270">
    <property type="match status" value="1"/>
</dbReference>
<dbReference type="InterPro" id="IPR043128">
    <property type="entry name" value="Rev_trsase/Diguanyl_cyclase"/>
</dbReference>
<organism evidence="6 7">
    <name type="scientific">Trichonephila clavata</name>
    <name type="common">Joro spider</name>
    <name type="synonym">Nephila clavata</name>
    <dbReference type="NCBI Taxonomy" id="2740835"/>
    <lineage>
        <taxon>Eukaryota</taxon>
        <taxon>Metazoa</taxon>
        <taxon>Ecdysozoa</taxon>
        <taxon>Arthropoda</taxon>
        <taxon>Chelicerata</taxon>
        <taxon>Arachnida</taxon>
        <taxon>Araneae</taxon>
        <taxon>Araneomorphae</taxon>
        <taxon>Entelegynae</taxon>
        <taxon>Araneoidea</taxon>
        <taxon>Nephilidae</taxon>
        <taxon>Trichonephila</taxon>
    </lineage>
</organism>
<feature type="domain" description="Reverse transcriptase/retrotransposon-derived protein RNase H-like" evidence="5">
    <location>
        <begin position="166"/>
        <end position="262"/>
    </location>
</feature>
<dbReference type="PANTHER" id="PTHR33064">
    <property type="entry name" value="POL PROTEIN"/>
    <property type="match status" value="1"/>
</dbReference>
<dbReference type="InterPro" id="IPR041577">
    <property type="entry name" value="RT_RNaseH_2"/>
</dbReference>
<evidence type="ECO:0000313" key="7">
    <source>
        <dbReference type="Proteomes" id="UP000887116"/>
    </source>
</evidence>
<dbReference type="OrthoDB" id="6422910at2759"/>
<keyword evidence="1" id="KW-0808">Transferase</keyword>
<dbReference type="GO" id="GO:0004519">
    <property type="term" value="F:endonuclease activity"/>
    <property type="evidence" value="ECO:0007669"/>
    <property type="project" value="UniProtKB-KW"/>
</dbReference>
<keyword evidence="3" id="KW-0378">Hydrolase</keyword>
<gene>
    <name evidence="6" type="primary">pol</name>
    <name evidence="6" type="ORF">TNCT_36681</name>
</gene>
<reference evidence="6" key="1">
    <citation type="submission" date="2020-07" db="EMBL/GenBank/DDBJ databases">
        <title>Multicomponent nature underlies the extraordinary mechanical properties of spider dragline silk.</title>
        <authorList>
            <person name="Kono N."/>
            <person name="Nakamura H."/>
            <person name="Mori M."/>
            <person name="Yoshida Y."/>
            <person name="Ohtoshi R."/>
            <person name="Malay A.D."/>
            <person name="Moran D.A.P."/>
            <person name="Tomita M."/>
            <person name="Numata K."/>
            <person name="Arakawa K."/>
        </authorList>
    </citation>
    <scope>NUCLEOTIDE SEQUENCE</scope>
</reference>
<evidence type="ECO:0000256" key="3">
    <source>
        <dbReference type="ARBA" id="ARBA00022759"/>
    </source>
</evidence>
<dbReference type="AlphaFoldDB" id="A0A8X6J3R0"/>
<dbReference type="Gene3D" id="3.10.20.370">
    <property type="match status" value="1"/>
</dbReference>
<keyword evidence="2" id="KW-0540">Nuclease</keyword>
<evidence type="ECO:0000259" key="5">
    <source>
        <dbReference type="Pfam" id="PF17919"/>
    </source>
</evidence>
<dbReference type="GO" id="GO:0003964">
    <property type="term" value="F:RNA-directed DNA polymerase activity"/>
    <property type="evidence" value="ECO:0007669"/>
    <property type="project" value="UniProtKB-KW"/>
</dbReference>
<keyword evidence="7" id="KW-1185">Reference proteome</keyword>
<name>A0A8X6J3R0_TRICU</name>
<protein>
    <submittedName>
        <fullName evidence="6">Retrovirus-related Pol polyprotein from transposon 297</fullName>
    </submittedName>
</protein>
<evidence type="ECO:0000256" key="4">
    <source>
        <dbReference type="ARBA" id="ARBA00022918"/>
    </source>
</evidence>
<keyword evidence="4" id="KW-0695">RNA-directed DNA polymerase</keyword>
<dbReference type="SUPFAM" id="SSF56672">
    <property type="entry name" value="DNA/RNA polymerases"/>
    <property type="match status" value="1"/>
</dbReference>
<dbReference type="FunFam" id="3.10.20.370:FF:000001">
    <property type="entry name" value="Retrovirus-related Pol polyprotein from transposon 17.6-like protein"/>
    <property type="match status" value="1"/>
</dbReference>
<dbReference type="InterPro" id="IPR043502">
    <property type="entry name" value="DNA/RNA_pol_sf"/>
</dbReference>
<keyword evidence="3" id="KW-0255">Endonuclease</keyword>
<comment type="caution">
    <text evidence="6">The sequence shown here is derived from an EMBL/GenBank/DDBJ whole genome shotgun (WGS) entry which is preliminary data.</text>
</comment>